<gene>
    <name evidence="4" type="ORF">FNL38_101704</name>
</gene>
<comment type="similarity">
    <text evidence="1">Belongs to the bacterial solute-binding protein 8 family.</text>
</comment>
<dbReference type="PANTHER" id="PTHR30535">
    <property type="entry name" value="VITAMIN B12-BINDING PROTEIN"/>
    <property type="match status" value="1"/>
</dbReference>
<name>A0A652YXB8_NOCGL</name>
<dbReference type="Gene3D" id="3.40.50.1980">
    <property type="entry name" value="Nitrogenase molybdenum iron protein domain"/>
    <property type="match status" value="2"/>
</dbReference>
<feature type="chain" id="PRO_5038480910" evidence="2">
    <location>
        <begin position="22"/>
        <end position="336"/>
    </location>
</feature>
<evidence type="ECO:0000256" key="2">
    <source>
        <dbReference type="SAM" id="SignalP"/>
    </source>
</evidence>
<sequence length="336" mass="35398">MSLKISPTRAVVVLIATALMAAGCSKGEATENSASTESFAQPVSITNCDRELVFDSPPQRIVSLNGHVTEALIEIGAGDRIVGRAYSDNPPTAETAEQFNKIPSLSDTFPSAEQILDVDPDFVVGGMTSAFNEKQGRSRDAFAEKGINTFLFSEYCGTGFPDIGLLENDYAQLGRVLGVEDSARAVAEQISSGLDAVRASIGDAAPVSAFFYDSGEDVPTTIGGVGVGQLVAEYSGVTNIFSEGAKPYIDASWEAVAERAPQAIVVIDYGDKTADQKIDFLRSQPLMATTPAVAQNRFVVVPLADLFESSRLVRSAQTIASAFHPSAVTAGTDPAK</sequence>
<proteinExistence type="inferred from homology"/>
<dbReference type="SUPFAM" id="SSF53807">
    <property type="entry name" value="Helical backbone' metal receptor"/>
    <property type="match status" value="1"/>
</dbReference>
<dbReference type="AlphaFoldDB" id="A0A652YXB8"/>
<evidence type="ECO:0000256" key="1">
    <source>
        <dbReference type="ARBA" id="ARBA00008814"/>
    </source>
</evidence>
<dbReference type="Pfam" id="PF01497">
    <property type="entry name" value="Peripla_BP_2"/>
    <property type="match status" value="1"/>
</dbReference>
<evidence type="ECO:0000313" key="4">
    <source>
        <dbReference type="EMBL" id="TYQ08333.1"/>
    </source>
</evidence>
<feature type="signal peptide" evidence="2">
    <location>
        <begin position="1"/>
        <end position="21"/>
    </location>
</feature>
<feature type="domain" description="Fe/B12 periplasmic-binding" evidence="3">
    <location>
        <begin position="60"/>
        <end position="331"/>
    </location>
</feature>
<evidence type="ECO:0000259" key="3">
    <source>
        <dbReference type="PROSITE" id="PS50983"/>
    </source>
</evidence>
<dbReference type="InterPro" id="IPR002491">
    <property type="entry name" value="ABC_transptr_periplasmic_BD"/>
</dbReference>
<dbReference type="InterPro" id="IPR050902">
    <property type="entry name" value="ABC_Transporter_SBP"/>
</dbReference>
<dbReference type="PROSITE" id="PS51257">
    <property type="entry name" value="PROKAR_LIPOPROTEIN"/>
    <property type="match status" value="1"/>
</dbReference>
<protein>
    <submittedName>
        <fullName evidence="4">Iron complex transport system substrate-binding protein</fullName>
    </submittedName>
</protein>
<reference evidence="4" key="1">
    <citation type="submission" date="2019-07" db="EMBL/GenBank/DDBJ databases">
        <title>Genomic Encyclopedia of Type Strains, Phase IV (KMG-IV): sequencing the most valuable type-strain genomes for metagenomic binning, comparative biology and taxonomic classification.</title>
        <authorList>
            <person name="Goeker M."/>
        </authorList>
    </citation>
    <scope>NUCLEOTIDE SEQUENCE</scope>
    <source>
        <strain evidence="4">DSM 44596</strain>
    </source>
</reference>
<accession>A0A652YXB8</accession>
<dbReference type="PROSITE" id="PS50983">
    <property type="entry name" value="FE_B12_PBP"/>
    <property type="match status" value="1"/>
</dbReference>
<dbReference type="EMBL" id="VNIQ01000001">
    <property type="protein sequence ID" value="TYQ08333.1"/>
    <property type="molecule type" value="Genomic_DNA"/>
</dbReference>
<comment type="caution">
    <text evidence="4">The sequence shown here is derived from an EMBL/GenBank/DDBJ whole genome shotgun (WGS) entry which is preliminary data.</text>
</comment>
<dbReference type="PANTHER" id="PTHR30535:SF7">
    <property type="entry name" value="IRON(III) DICITRATE-BINDING PROTEIN"/>
    <property type="match status" value="1"/>
</dbReference>
<organism evidence="4">
    <name type="scientific">Nocardia globerula</name>
    <dbReference type="NCBI Taxonomy" id="1818"/>
    <lineage>
        <taxon>Bacteria</taxon>
        <taxon>Bacillati</taxon>
        <taxon>Actinomycetota</taxon>
        <taxon>Actinomycetes</taxon>
        <taxon>Mycobacteriales</taxon>
        <taxon>Nocardiaceae</taxon>
        <taxon>Nocardia</taxon>
    </lineage>
</organism>
<keyword evidence="2" id="KW-0732">Signal</keyword>